<gene>
    <name evidence="3" type="ORF">ACFOZ5_13340</name>
</gene>
<reference evidence="4" key="1">
    <citation type="journal article" date="2019" name="Int. J. Syst. Evol. Microbiol.">
        <title>The Global Catalogue of Microorganisms (GCM) 10K type strain sequencing project: providing services to taxonomists for standard genome sequencing and annotation.</title>
        <authorList>
            <consortium name="The Broad Institute Genomics Platform"/>
            <consortium name="The Broad Institute Genome Sequencing Center for Infectious Disease"/>
            <person name="Wu L."/>
            <person name="Ma J."/>
        </authorList>
    </citation>
    <scope>NUCLEOTIDE SEQUENCE [LARGE SCALE GENOMIC DNA]</scope>
    <source>
        <strain evidence="4">CECT 7297</strain>
    </source>
</reference>
<dbReference type="SUPFAM" id="SSF46689">
    <property type="entry name" value="Homeodomain-like"/>
    <property type="match status" value="1"/>
</dbReference>
<evidence type="ECO:0000256" key="1">
    <source>
        <dbReference type="ARBA" id="ARBA00009964"/>
    </source>
</evidence>
<dbReference type="Pfam" id="PF01527">
    <property type="entry name" value="HTH_Tnp_1"/>
    <property type="match status" value="2"/>
</dbReference>
<name>A0ABV8QJZ0_9GAMM</name>
<evidence type="ECO:0000256" key="2">
    <source>
        <dbReference type="SAM" id="MobiDB-lite"/>
    </source>
</evidence>
<evidence type="ECO:0000313" key="3">
    <source>
        <dbReference type="EMBL" id="MFC4260018.1"/>
    </source>
</evidence>
<sequence>TMPYYSPERKEAILQKMAPPHSLTVAELAGQEGISTATLYNWRKAARERGAVLPSNSATPEKWSSEEKFRIVLETAPMTEAELSEYCRKHGLYPEQIEAWKTACMGANAQSDEQARRNRKAATTEKKRVKKLESELRRKEKALAETAALLTLSKKAEAIWGPKDEDE</sequence>
<protein>
    <submittedName>
        <fullName evidence="3">Transposase</fullName>
    </submittedName>
</protein>
<organism evidence="3 4">
    <name type="scientific">Marinobacter lacisalsi</name>
    <dbReference type="NCBI Taxonomy" id="475979"/>
    <lineage>
        <taxon>Bacteria</taxon>
        <taxon>Pseudomonadati</taxon>
        <taxon>Pseudomonadota</taxon>
        <taxon>Gammaproteobacteria</taxon>
        <taxon>Pseudomonadales</taxon>
        <taxon>Marinobacteraceae</taxon>
        <taxon>Marinobacter</taxon>
    </lineage>
</organism>
<accession>A0ABV8QJZ0</accession>
<comment type="caution">
    <text evidence="3">The sequence shown here is derived from an EMBL/GenBank/DDBJ whole genome shotgun (WGS) entry which is preliminary data.</text>
</comment>
<dbReference type="InterPro" id="IPR002514">
    <property type="entry name" value="Transposase_8"/>
</dbReference>
<keyword evidence="4" id="KW-1185">Reference proteome</keyword>
<dbReference type="Proteomes" id="UP001595798">
    <property type="component" value="Unassembled WGS sequence"/>
</dbReference>
<dbReference type="InterPro" id="IPR009057">
    <property type="entry name" value="Homeodomain-like_sf"/>
</dbReference>
<feature type="compositionally biased region" description="Basic and acidic residues" evidence="2">
    <location>
        <begin position="122"/>
        <end position="133"/>
    </location>
</feature>
<feature type="region of interest" description="Disordered" evidence="2">
    <location>
        <begin position="108"/>
        <end position="133"/>
    </location>
</feature>
<proteinExistence type="inferred from homology"/>
<dbReference type="EMBL" id="JBHSDI010000017">
    <property type="protein sequence ID" value="MFC4260018.1"/>
    <property type="molecule type" value="Genomic_DNA"/>
</dbReference>
<comment type="similarity">
    <text evidence="1">Belongs to the transposase 8 family.</text>
</comment>
<feature type="non-terminal residue" evidence="3">
    <location>
        <position position="1"/>
    </location>
</feature>
<evidence type="ECO:0000313" key="4">
    <source>
        <dbReference type="Proteomes" id="UP001595798"/>
    </source>
</evidence>
<dbReference type="RefSeq" id="WP_379888127.1">
    <property type="nucleotide sequence ID" value="NZ_JBHSDI010000017.1"/>
</dbReference>